<dbReference type="Proteomes" id="UP000807342">
    <property type="component" value="Unassembled WGS sequence"/>
</dbReference>
<accession>A0A9P5XAK1</accession>
<name>A0A9P5XAK1_9AGAR</name>
<comment type="caution">
    <text evidence="1">The sequence shown here is derived from an EMBL/GenBank/DDBJ whole genome shotgun (WGS) entry which is preliminary data.</text>
</comment>
<reference evidence="1" key="1">
    <citation type="submission" date="2020-11" db="EMBL/GenBank/DDBJ databases">
        <authorList>
            <consortium name="DOE Joint Genome Institute"/>
            <person name="Ahrendt S."/>
            <person name="Riley R."/>
            <person name="Andreopoulos W."/>
            <person name="Labutti K."/>
            <person name="Pangilinan J."/>
            <person name="Ruiz-Duenas F.J."/>
            <person name="Barrasa J.M."/>
            <person name="Sanchez-Garcia M."/>
            <person name="Camarero S."/>
            <person name="Miyauchi S."/>
            <person name="Serrano A."/>
            <person name="Linde D."/>
            <person name="Babiker R."/>
            <person name="Drula E."/>
            <person name="Ayuso-Fernandez I."/>
            <person name="Pacheco R."/>
            <person name="Padilla G."/>
            <person name="Ferreira P."/>
            <person name="Barriuso J."/>
            <person name="Kellner H."/>
            <person name="Castanera R."/>
            <person name="Alfaro M."/>
            <person name="Ramirez L."/>
            <person name="Pisabarro A.G."/>
            <person name="Kuo A."/>
            <person name="Tritt A."/>
            <person name="Lipzen A."/>
            <person name="He G."/>
            <person name="Yan M."/>
            <person name="Ng V."/>
            <person name="Cullen D."/>
            <person name="Martin F."/>
            <person name="Rosso M.-N."/>
            <person name="Henrissat B."/>
            <person name="Hibbett D."/>
            <person name="Martinez A.T."/>
            <person name="Grigoriev I.V."/>
        </authorList>
    </citation>
    <scope>NUCLEOTIDE SEQUENCE</scope>
    <source>
        <strain evidence="1">MF-IS2</strain>
    </source>
</reference>
<proteinExistence type="predicted"/>
<keyword evidence="2" id="KW-1185">Reference proteome</keyword>
<evidence type="ECO:0000313" key="1">
    <source>
        <dbReference type="EMBL" id="KAF9446759.1"/>
    </source>
</evidence>
<sequence>MFGTVKGLTTQRADTGMNLLRMKFRECENQVYVRREASNGVHTFSGRRHICQVTTPNYPINCRFPWALQQHPDLLQEIGDDRFHHALEASSFGDRCDSAQVTWSFESGAIPAENVISFVDGRAAEVIFMSNYHMLWEQAEKGHGVLGTGGLM</sequence>
<evidence type="ECO:0000313" key="2">
    <source>
        <dbReference type="Proteomes" id="UP000807342"/>
    </source>
</evidence>
<protein>
    <submittedName>
        <fullName evidence="1">Uncharacterized protein</fullName>
    </submittedName>
</protein>
<gene>
    <name evidence="1" type="ORF">P691DRAFT_783347</name>
</gene>
<dbReference type="AlphaFoldDB" id="A0A9P5XAK1"/>
<organism evidence="1 2">
    <name type="scientific">Macrolepiota fuliginosa MF-IS2</name>
    <dbReference type="NCBI Taxonomy" id="1400762"/>
    <lineage>
        <taxon>Eukaryota</taxon>
        <taxon>Fungi</taxon>
        <taxon>Dikarya</taxon>
        <taxon>Basidiomycota</taxon>
        <taxon>Agaricomycotina</taxon>
        <taxon>Agaricomycetes</taxon>
        <taxon>Agaricomycetidae</taxon>
        <taxon>Agaricales</taxon>
        <taxon>Agaricineae</taxon>
        <taxon>Agaricaceae</taxon>
        <taxon>Macrolepiota</taxon>
    </lineage>
</organism>
<dbReference type="EMBL" id="MU151230">
    <property type="protein sequence ID" value="KAF9446759.1"/>
    <property type="molecule type" value="Genomic_DNA"/>
</dbReference>